<feature type="compositionally biased region" description="Low complexity" evidence="1">
    <location>
        <begin position="310"/>
        <end position="325"/>
    </location>
</feature>
<dbReference type="InterPro" id="IPR041916">
    <property type="entry name" value="Anti_sigma_zinc_sf"/>
</dbReference>
<protein>
    <submittedName>
        <fullName evidence="4">Zf-HC2 domain-containing protein</fullName>
    </submittedName>
</protein>
<feature type="transmembrane region" description="Helical" evidence="2">
    <location>
        <begin position="94"/>
        <end position="115"/>
    </location>
</feature>
<evidence type="ECO:0000313" key="4">
    <source>
        <dbReference type="EMBL" id="QSQ14716.1"/>
    </source>
</evidence>
<accession>A0ABX7NBD8</accession>
<feature type="compositionally biased region" description="Basic and acidic residues" evidence="1">
    <location>
        <begin position="184"/>
        <end position="197"/>
    </location>
</feature>
<feature type="region of interest" description="Disordered" evidence="1">
    <location>
        <begin position="453"/>
        <end position="486"/>
    </location>
</feature>
<evidence type="ECO:0000256" key="2">
    <source>
        <dbReference type="SAM" id="Phobius"/>
    </source>
</evidence>
<organism evidence="4 5">
    <name type="scientific">Myxococcus landrumensis</name>
    <dbReference type="NCBI Taxonomy" id="2813577"/>
    <lineage>
        <taxon>Bacteria</taxon>
        <taxon>Pseudomonadati</taxon>
        <taxon>Myxococcota</taxon>
        <taxon>Myxococcia</taxon>
        <taxon>Myxococcales</taxon>
        <taxon>Cystobacterineae</taxon>
        <taxon>Myxococcaceae</taxon>
        <taxon>Myxococcus</taxon>
    </lineage>
</organism>
<evidence type="ECO:0000259" key="3">
    <source>
        <dbReference type="Pfam" id="PF13490"/>
    </source>
</evidence>
<proteinExistence type="predicted"/>
<feature type="domain" description="Putative zinc-finger" evidence="3">
    <location>
        <begin position="11"/>
        <end position="39"/>
    </location>
</feature>
<evidence type="ECO:0000256" key="1">
    <source>
        <dbReference type="SAM" id="MobiDB-lite"/>
    </source>
</evidence>
<dbReference type="EMBL" id="CP071091">
    <property type="protein sequence ID" value="QSQ14716.1"/>
    <property type="molecule type" value="Genomic_DNA"/>
</dbReference>
<gene>
    <name evidence="4" type="ORF">JY572_01070</name>
</gene>
<sequence length="486" mass="49860">MKPQNVHAQEDRLLDFAYGELPVSEAQAVESHLQGCPRCTQTLSEIRGVRVTMAQLTEEPAPDAGLESLLAYAQQSARRAAAGPAPQSSRWRRWLLPVVGLASAGTLSVLTFMAVSPDLTQPNLSAVEAKQVAEAPAAPPPTGGAAAAPTGPAPASAVAPPAQALADANQYGGDKDSALFAKESVRSESAEAERAEGWEAEGSGGGVGTRRRADELKAQAPSVQKVSREKAPSRMASNLDGEAPLKNAPTVAVAMAPAPPSPPRETLRLGGGGSKQESSRAEELGGSAKSWDEAPGAPALESVTEPLARGGVVASAPAPVEAPVGRGSGVDAPMETAKAMPARAQRPPQPVAKKAKGDVSLEARAAPAAEFQQEADDQVAPAPKRSVAELSRLAQEARRTGDRAQEVSLLRLALEAGATGSTRMDLLTRVCDAELALGRRGAGVAACQQVLAESPGSQAAQAARRRLSDEPVSGEPANAVDAKPAE</sequence>
<keyword evidence="2" id="KW-0812">Transmembrane</keyword>
<dbReference type="RefSeq" id="WP_206716478.1">
    <property type="nucleotide sequence ID" value="NZ_CP071091.1"/>
</dbReference>
<keyword evidence="5" id="KW-1185">Reference proteome</keyword>
<reference evidence="4 5" key="1">
    <citation type="submission" date="2021-02" db="EMBL/GenBank/DDBJ databases">
        <title>De Novo genome assembly of isolated myxobacteria.</title>
        <authorList>
            <person name="Stevens D.C."/>
        </authorList>
    </citation>
    <scope>NUCLEOTIDE SEQUENCE [LARGE SCALE GENOMIC DNA]</scope>
    <source>
        <strain evidence="4 5">SCHIC003</strain>
    </source>
</reference>
<dbReference type="Pfam" id="PF13490">
    <property type="entry name" value="zf-HC2"/>
    <property type="match status" value="1"/>
</dbReference>
<name>A0ABX7NBD8_9BACT</name>
<dbReference type="InterPro" id="IPR027383">
    <property type="entry name" value="Znf_put"/>
</dbReference>
<feature type="compositionally biased region" description="Low complexity" evidence="1">
    <location>
        <begin position="143"/>
        <end position="160"/>
    </location>
</feature>
<feature type="region of interest" description="Disordered" evidence="1">
    <location>
        <begin position="184"/>
        <end position="402"/>
    </location>
</feature>
<dbReference type="Gene3D" id="1.10.10.1320">
    <property type="entry name" value="Anti-sigma factor, zinc-finger domain"/>
    <property type="match status" value="1"/>
</dbReference>
<dbReference type="Proteomes" id="UP000663090">
    <property type="component" value="Chromosome"/>
</dbReference>
<evidence type="ECO:0000313" key="5">
    <source>
        <dbReference type="Proteomes" id="UP000663090"/>
    </source>
</evidence>
<feature type="region of interest" description="Disordered" evidence="1">
    <location>
        <begin position="130"/>
        <end position="160"/>
    </location>
</feature>
<keyword evidence="2" id="KW-0472">Membrane</keyword>
<keyword evidence="2" id="KW-1133">Transmembrane helix</keyword>